<dbReference type="Pfam" id="PF11213">
    <property type="entry name" value="DUF3006"/>
    <property type="match status" value="1"/>
</dbReference>
<comment type="caution">
    <text evidence="1">The sequence shown here is derived from an EMBL/GenBank/DDBJ whole genome shotgun (WGS) entry which is preliminary data.</text>
</comment>
<organism evidence="1 2">
    <name type="scientific">Clostridium thermopalmarium DSM 5974</name>
    <dbReference type="NCBI Taxonomy" id="1121340"/>
    <lineage>
        <taxon>Bacteria</taxon>
        <taxon>Bacillati</taxon>
        <taxon>Bacillota</taxon>
        <taxon>Clostridia</taxon>
        <taxon>Eubacteriales</taxon>
        <taxon>Clostridiaceae</taxon>
        <taxon>Clostridium</taxon>
    </lineage>
</organism>
<dbReference type="AlphaFoldDB" id="A0A2T0AQ14"/>
<evidence type="ECO:0000313" key="1">
    <source>
        <dbReference type="EMBL" id="PRR71137.1"/>
    </source>
</evidence>
<sequence>MQGTIDRFEEEFAVVELENRKMKNIKRSLIPKDAKEGDVLNIEGDVITIDYEETEKRRKEIEEMTKDLFE</sequence>
<name>A0A2T0AQ14_9CLOT</name>
<gene>
    <name evidence="1" type="ORF">CPAL_17980</name>
</gene>
<reference evidence="1 2" key="1">
    <citation type="submission" date="2018-03" db="EMBL/GenBank/DDBJ databases">
        <title>Genome sequence of Clostridium thermopalmarium DSM 5974.</title>
        <authorList>
            <person name="Poehlein A."/>
            <person name="Daniel R."/>
        </authorList>
    </citation>
    <scope>NUCLEOTIDE SEQUENCE [LARGE SCALE GENOMIC DNA]</scope>
    <source>
        <strain evidence="1 2">DSM 5974</strain>
    </source>
</reference>
<proteinExistence type="predicted"/>
<dbReference type="InterPro" id="IPR021377">
    <property type="entry name" value="DUF3006"/>
</dbReference>
<dbReference type="RefSeq" id="WP_106024454.1">
    <property type="nucleotide sequence ID" value="NZ_PVXN01000052.1"/>
</dbReference>
<evidence type="ECO:0000313" key="2">
    <source>
        <dbReference type="Proteomes" id="UP000239614"/>
    </source>
</evidence>
<dbReference type="Proteomes" id="UP000239614">
    <property type="component" value="Unassembled WGS sequence"/>
</dbReference>
<dbReference type="EMBL" id="PVXN01000052">
    <property type="protein sequence ID" value="PRR71137.1"/>
    <property type="molecule type" value="Genomic_DNA"/>
</dbReference>
<protein>
    <submittedName>
        <fullName evidence="1">Uncharacterized protein</fullName>
    </submittedName>
</protein>
<dbReference type="OrthoDB" id="164847at2"/>
<accession>A0A2T0AQ14</accession>
<keyword evidence="2" id="KW-1185">Reference proteome</keyword>
<dbReference type="Gene3D" id="6.20.120.50">
    <property type="match status" value="1"/>
</dbReference>